<accession>A0A7Z7LE65</accession>
<name>A0A7Z7LE65_9BACT</name>
<evidence type="ECO:0000313" key="9">
    <source>
        <dbReference type="EMBL" id="SSC12313.1"/>
    </source>
</evidence>
<keyword evidence="6" id="KW-0106">Calcium</keyword>
<organism evidence="9 10">
    <name type="scientific">Mesotoga infera</name>
    <dbReference type="NCBI Taxonomy" id="1236046"/>
    <lineage>
        <taxon>Bacteria</taxon>
        <taxon>Thermotogati</taxon>
        <taxon>Thermotogota</taxon>
        <taxon>Thermotogae</taxon>
        <taxon>Kosmotogales</taxon>
        <taxon>Kosmotogaceae</taxon>
        <taxon>Mesotoga</taxon>
    </lineage>
</organism>
<dbReference type="Gene3D" id="3.40.720.10">
    <property type="entry name" value="Alkaline Phosphatase, subunit A"/>
    <property type="match status" value="1"/>
</dbReference>
<dbReference type="PANTHER" id="PTHR42693:SF42">
    <property type="entry name" value="ARYLSULFATASE G"/>
    <property type="match status" value="1"/>
</dbReference>
<dbReference type="PANTHER" id="PTHR42693">
    <property type="entry name" value="ARYLSULFATASE FAMILY MEMBER"/>
    <property type="match status" value="1"/>
</dbReference>
<sequence length="541" mass="60541">MIVVNPGKTKLLKNLLVGATGGIITFSTGLAANYEDVMTKETVKPAPNLEEVIPHPEQMQEALAKLAELESRTGKKPNILIYLMDDVGWGDLGVYGGGVMVGAPTPNMDALAREGLMLTSAYSQPSSSPTRATMLTGQLPVRHGILRPTLYNEPGGLGNSITLAELLSEAGYVTQAVGKWHMGENPSSQPQNVGFDHFTGFLSVSDMYTEWRDPDFYPEIALSEERTQMMRDFAFEKYWVQASKNGELERIAEIDIDVLTHLDQNWADFSVNFIKEMADSDQPFFLYHCTRGAHFDNYPPEEFLGKSPAKQRYKDTIMELDDILGRLVKALEETGQLENTLIFIASDNGPEMEAWPDSAYSPFRGAKGTTWEGGVRVPGILYWEGMIEPGRVSDGLFDLADIFNTSLTLAGAQDLMPTDRYIDGIDQTSFLLANDGLSNRKYIYYWLMNYFSGVRMAEYKYMVLAEADDEPGSVNPGGFTGSLNIFAYYHMYNLYLDPKEEHNISIRKLVYNDLFLEAMQKHFATLKQYPPVVEVFPGLVH</sequence>
<dbReference type="KEGG" id="minf:MESINF_0864"/>
<dbReference type="CDD" id="cd16142">
    <property type="entry name" value="ARS_like"/>
    <property type="match status" value="1"/>
</dbReference>
<dbReference type="Proteomes" id="UP000250796">
    <property type="component" value="Chromosome MESINF"/>
</dbReference>
<dbReference type="EC" id="3.1.6.1" evidence="9"/>
<comment type="similarity">
    <text evidence="2">Belongs to the sulfatase family.</text>
</comment>
<feature type="domain" description="Sulfatase N-terminal" evidence="8">
    <location>
        <begin position="77"/>
        <end position="412"/>
    </location>
</feature>
<evidence type="ECO:0000256" key="6">
    <source>
        <dbReference type="ARBA" id="ARBA00022837"/>
    </source>
</evidence>
<dbReference type="InterPro" id="IPR000917">
    <property type="entry name" value="Sulfatase_N"/>
</dbReference>
<dbReference type="SUPFAM" id="SSF53649">
    <property type="entry name" value="Alkaline phosphatase-like"/>
    <property type="match status" value="1"/>
</dbReference>
<evidence type="ECO:0000313" key="10">
    <source>
        <dbReference type="Proteomes" id="UP000250796"/>
    </source>
</evidence>
<dbReference type="PROSITE" id="PS00523">
    <property type="entry name" value="SULFATASE_1"/>
    <property type="match status" value="1"/>
</dbReference>
<keyword evidence="5 9" id="KW-0378">Hydrolase</keyword>
<dbReference type="PROSITE" id="PS00149">
    <property type="entry name" value="SULFATASE_2"/>
    <property type="match status" value="1"/>
</dbReference>
<dbReference type="InterPro" id="IPR024607">
    <property type="entry name" value="Sulfatase_CS"/>
</dbReference>
<evidence type="ECO:0000256" key="5">
    <source>
        <dbReference type="ARBA" id="ARBA00022801"/>
    </source>
</evidence>
<evidence type="ECO:0000256" key="4">
    <source>
        <dbReference type="ARBA" id="ARBA00022729"/>
    </source>
</evidence>
<dbReference type="InterPro" id="IPR017850">
    <property type="entry name" value="Alkaline_phosphatase_core_sf"/>
</dbReference>
<dbReference type="AlphaFoldDB" id="A0A7Z7LE65"/>
<evidence type="ECO:0000256" key="2">
    <source>
        <dbReference type="ARBA" id="ARBA00008779"/>
    </source>
</evidence>
<keyword evidence="3" id="KW-0479">Metal-binding</keyword>
<dbReference type="GO" id="GO:0004065">
    <property type="term" value="F:arylsulfatase activity"/>
    <property type="evidence" value="ECO:0007669"/>
    <property type="project" value="UniProtKB-EC"/>
</dbReference>
<proteinExistence type="inferred from homology"/>
<evidence type="ECO:0000259" key="8">
    <source>
        <dbReference type="Pfam" id="PF00884"/>
    </source>
</evidence>
<dbReference type="InterPro" id="IPR050738">
    <property type="entry name" value="Sulfatase"/>
</dbReference>
<keyword evidence="4" id="KW-0732">Signal</keyword>
<protein>
    <submittedName>
        <fullName evidence="9">Arylsulfatase-like enzyme</fullName>
        <ecNumber evidence="9">3.1.6.1</ecNumber>
    </submittedName>
</protein>
<dbReference type="Pfam" id="PF00884">
    <property type="entry name" value="Sulfatase"/>
    <property type="match status" value="1"/>
</dbReference>
<keyword evidence="10" id="KW-1185">Reference proteome</keyword>
<evidence type="ECO:0000256" key="1">
    <source>
        <dbReference type="ARBA" id="ARBA00001913"/>
    </source>
</evidence>
<dbReference type="GO" id="GO:0046872">
    <property type="term" value="F:metal ion binding"/>
    <property type="evidence" value="ECO:0007669"/>
    <property type="project" value="UniProtKB-KW"/>
</dbReference>
<evidence type="ECO:0000256" key="7">
    <source>
        <dbReference type="PIRSR" id="PIRSR600917-52"/>
    </source>
</evidence>
<dbReference type="Gene3D" id="3.30.1120.10">
    <property type="match status" value="1"/>
</dbReference>
<dbReference type="EMBL" id="LS974202">
    <property type="protein sequence ID" value="SSC12313.1"/>
    <property type="molecule type" value="Genomic_DNA"/>
</dbReference>
<comment type="cofactor">
    <cofactor evidence="1">
        <name>Ca(2+)</name>
        <dbReference type="ChEBI" id="CHEBI:29108"/>
    </cofactor>
</comment>
<gene>
    <name evidence="9" type="primary">aslA</name>
    <name evidence="9" type="ORF">MESINF_0864</name>
</gene>
<feature type="modified residue" description="3-oxoalanine (Ser)" evidence="7">
    <location>
        <position position="127"/>
    </location>
</feature>
<comment type="PTM">
    <text evidence="7">The conversion to 3-oxoalanine (also known as C-formylglycine, FGly), of a serine or cysteine residue in prokaryotes and of a cysteine residue in eukaryotes, is critical for catalytic activity.</text>
</comment>
<evidence type="ECO:0000256" key="3">
    <source>
        <dbReference type="ARBA" id="ARBA00022723"/>
    </source>
</evidence>
<reference evidence="9 10" key="1">
    <citation type="submission" date="2017-01" db="EMBL/GenBank/DDBJ databases">
        <authorList>
            <person name="Erauso G."/>
        </authorList>
    </citation>
    <scope>NUCLEOTIDE SEQUENCE [LARGE SCALE GENOMIC DNA]</scope>
    <source>
        <strain evidence="9">MESINF1</strain>
    </source>
</reference>